<gene>
    <name evidence="2" type="ORF">SISNIDRAFT_548943</name>
</gene>
<dbReference type="Proteomes" id="UP000076722">
    <property type="component" value="Unassembled WGS sequence"/>
</dbReference>
<dbReference type="AlphaFoldDB" id="A0A164VQG7"/>
<feature type="compositionally biased region" description="Acidic residues" evidence="1">
    <location>
        <begin position="298"/>
        <end position="335"/>
    </location>
</feature>
<dbReference type="EMBL" id="KV419404">
    <property type="protein sequence ID" value="KZS94368.1"/>
    <property type="molecule type" value="Genomic_DNA"/>
</dbReference>
<feature type="region of interest" description="Disordered" evidence="1">
    <location>
        <begin position="59"/>
        <end position="345"/>
    </location>
</feature>
<feature type="compositionally biased region" description="Polar residues" evidence="1">
    <location>
        <begin position="662"/>
        <end position="681"/>
    </location>
</feature>
<feature type="compositionally biased region" description="Acidic residues" evidence="1">
    <location>
        <begin position="235"/>
        <end position="244"/>
    </location>
</feature>
<keyword evidence="3" id="KW-1185">Reference proteome</keyword>
<feature type="compositionally biased region" description="Polar residues" evidence="1">
    <location>
        <begin position="161"/>
        <end position="179"/>
    </location>
</feature>
<feature type="compositionally biased region" description="Polar residues" evidence="1">
    <location>
        <begin position="819"/>
        <end position="829"/>
    </location>
</feature>
<proteinExistence type="predicted"/>
<feature type="compositionally biased region" description="Basic residues" evidence="1">
    <location>
        <begin position="830"/>
        <end position="840"/>
    </location>
</feature>
<evidence type="ECO:0000313" key="2">
    <source>
        <dbReference type="EMBL" id="KZS94368.1"/>
    </source>
</evidence>
<evidence type="ECO:0000256" key="1">
    <source>
        <dbReference type="SAM" id="MobiDB-lite"/>
    </source>
</evidence>
<feature type="compositionally biased region" description="Basic and acidic residues" evidence="1">
    <location>
        <begin position="464"/>
        <end position="484"/>
    </location>
</feature>
<reference evidence="2 3" key="1">
    <citation type="journal article" date="2016" name="Mol. Biol. Evol.">
        <title>Comparative Genomics of Early-Diverging Mushroom-Forming Fungi Provides Insights into the Origins of Lignocellulose Decay Capabilities.</title>
        <authorList>
            <person name="Nagy L.G."/>
            <person name="Riley R."/>
            <person name="Tritt A."/>
            <person name="Adam C."/>
            <person name="Daum C."/>
            <person name="Floudas D."/>
            <person name="Sun H."/>
            <person name="Yadav J.S."/>
            <person name="Pangilinan J."/>
            <person name="Larsson K.H."/>
            <person name="Matsuura K."/>
            <person name="Barry K."/>
            <person name="Labutti K."/>
            <person name="Kuo R."/>
            <person name="Ohm R.A."/>
            <person name="Bhattacharya S.S."/>
            <person name="Shirouzu T."/>
            <person name="Yoshinaga Y."/>
            <person name="Martin F.M."/>
            <person name="Grigoriev I.V."/>
            <person name="Hibbett D.S."/>
        </authorList>
    </citation>
    <scope>NUCLEOTIDE SEQUENCE [LARGE SCALE GENOMIC DNA]</scope>
    <source>
        <strain evidence="2 3">HHB9708</strain>
    </source>
</reference>
<dbReference type="OrthoDB" id="3259498at2759"/>
<name>A0A164VQG7_9AGAM</name>
<evidence type="ECO:0000313" key="3">
    <source>
        <dbReference type="Proteomes" id="UP000076722"/>
    </source>
</evidence>
<feature type="compositionally biased region" description="Acidic residues" evidence="1">
    <location>
        <begin position="485"/>
        <end position="496"/>
    </location>
</feature>
<accession>A0A164VQG7</accession>
<feature type="compositionally biased region" description="Polar residues" evidence="1">
    <location>
        <begin position="188"/>
        <end position="215"/>
    </location>
</feature>
<feature type="region of interest" description="Disordered" evidence="1">
    <location>
        <begin position="811"/>
        <end position="866"/>
    </location>
</feature>
<feature type="region of interest" description="Disordered" evidence="1">
    <location>
        <begin position="615"/>
        <end position="717"/>
    </location>
</feature>
<feature type="region of interest" description="Disordered" evidence="1">
    <location>
        <begin position="464"/>
        <end position="496"/>
    </location>
</feature>
<sequence length="866" mass="94360">MPPSGSYILAMQSQNEEDDDICPVCESECTCDNKAGSSAAVANPQPPKALAVLPPQPLKIRLTIPPKPSSVTPNPVKRKPKPHVSTTSASAHAGGQDIHTPISSSPFSAPGQPLIPFSGPIDQPKKRGRPPKVRPEQRKAPAPESEYIPRGRAQHRPLTTKKGQLKSTTKRGTPVNAPTRNKKVINHSLLSATSESDTESLGAQSTTFPTFVSAISDTDGPDDDSTSELSSLGDSGDDSSLEAEETMHIAQEENASLEKARVLREIMGEQPKFDRTSRKDWEIRPRKRGSGGLSESDVAMDSDTDTEEDDDEEEEEADADDEDPDPDQIVPDETDLLVGGYGWSDSENEDIELYYSAIWDSEPDGSVTAGDQADQEDLLEDVTDEEAEAEMRIMSLEEAAATSILSPFTGVDLLKLETYENPTFSIDKDWPTERDLLENQKHAMGRLEIDFEKNAFAARKALRSHEVCESSRDPSPEKEIRATSDDEMDTDDGETTDEDVTALRALQTPSGVLLYRLPTPPLSTVDPQSTVSPIAPTVKLAHKRKLRTRLTSIAESPKPADLLKKRGSVVMDQAESPDDLASLDGRSSSLSSVFRHPPMGAFASDAEPSTTHVVIDGKNKDIPSPFPRVQRLRRGSDSSRGRKRSASRSDAGSQRSKRFCQSPASRRSPSNDTRSQRSTPEPTHAEQITLDDVLDCSLMDSDPIQPPAGTTESENGRPFLNLNRWEKIPMGTFRRTRAGPGENAYDEIIEWSTLQRGHRPSDGFSYGSSGGSLMRAGPSFQSHNSTTIPVPRTSLLVSPVVLPVRNGEAPVVVGGSGHGQDNSYNSPLSHKQKRKERHRQISSQHGTPVKSHLHVSTLPPVPPLVL</sequence>
<feature type="compositionally biased region" description="Basic and acidic residues" evidence="1">
    <location>
        <begin position="245"/>
        <end position="284"/>
    </location>
</feature>
<organism evidence="2 3">
    <name type="scientific">Sistotremastrum niveocremeum HHB9708</name>
    <dbReference type="NCBI Taxonomy" id="1314777"/>
    <lineage>
        <taxon>Eukaryota</taxon>
        <taxon>Fungi</taxon>
        <taxon>Dikarya</taxon>
        <taxon>Basidiomycota</taxon>
        <taxon>Agaricomycotina</taxon>
        <taxon>Agaricomycetes</taxon>
        <taxon>Sistotremastrales</taxon>
        <taxon>Sistotremastraceae</taxon>
        <taxon>Sertulicium</taxon>
        <taxon>Sertulicium niveocremeum</taxon>
    </lineage>
</organism>
<dbReference type="STRING" id="1314777.A0A164VQG7"/>
<protein>
    <submittedName>
        <fullName evidence="2">Uncharacterized protein</fullName>
    </submittedName>
</protein>
<feature type="region of interest" description="Disordered" evidence="1">
    <location>
        <begin position="564"/>
        <end position="592"/>
    </location>
</feature>
<feature type="compositionally biased region" description="Low complexity" evidence="1">
    <location>
        <begin position="579"/>
        <end position="592"/>
    </location>
</feature>